<keyword evidence="4" id="KW-1185">Reference proteome</keyword>
<dbReference type="Pfam" id="PF12277">
    <property type="entry name" value="DUF3618"/>
    <property type="match status" value="1"/>
</dbReference>
<evidence type="ECO:0000313" key="4">
    <source>
        <dbReference type="Proteomes" id="UP000199207"/>
    </source>
</evidence>
<keyword evidence="2" id="KW-0812">Transmembrane</keyword>
<protein>
    <recommendedName>
        <fullName evidence="5">MYXO-CTERM domain-containing protein</fullName>
    </recommendedName>
</protein>
<dbReference type="EMBL" id="FOLM01000013">
    <property type="protein sequence ID" value="SFD33318.1"/>
    <property type="molecule type" value="Genomic_DNA"/>
</dbReference>
<name>A0A1I1RLZ5_9ACTN</name>
<dbReference type="InterPro" id="IPR022062">
    <property type="entry name" value="DUF3618"/>
</dbReference>
<reference evidence="3 4" key="1">
    <citation type="submission" date="2016-10" db="EMBL/GenBank/DDBJ databases">
        <authorList>
            <person name="de Groot N.N."/>
        </authorList>
    </citation>
    <scope>NUCLEOTIDE SEQUENCE [LARGE SCALE GENOMIC DNA]</scope>
    <source>
        <strain evidence="3 4">CGMCC 4.5739</strain>
    </source>
</reference>
<accession>A0A1I1RLZ5</accession>
<evidence type="ECO:0000256" key="1">
    <source>
        <dbReference type="SAM" id="MobiDB-lite"/>
    </source>
</evidence>
<dbReference type="RefSeq" id="WP_093840538.1">
    <property type="nucleotide sequence ID" value="NZ_FOLM01000013.1"/>
</dbReference>
<feature type="region of interest" description="Disordered" evidence="1">
    <location>
        <begin position="1"/>
        <end position="28"/>
    </location>
</feature>
<proteinExistence type="predicted"/>
<dbReference type="OrthoDB" id="4350901at2"/>
<dbReference type="AlphaFoldDB" id="A0A1I1RLZ5"/>
<sequence length="120" mass="12913">MSEASPAGGGKARGRNKGPSRAEIQESIRRRRAELRDTLEEISVRVQPGIVAREARSRVASAMDRTAGKAYVAAGRTVSGMRTQLVRDDGAPRLDRLVPAAVLVVAAVGLLVVGSRRRRR</sequence>
<evidence type="ECO:0000256" key="2">
    <source>
        <dbReference type="SAM" id="Phobius"/>
    </source>
</evidence>
<keyword evidence="2" id="KW-1133">Transmembrane helix</keyword>
<evidence type="ECO:0008006" key="5">
    <source>
        <dbReference type="Google" id="ProtNLM"/>
    </source>
</evidence>
<keyword evidence="2" id="KW-0472">Membrane</keyword>
<evidence type="ECO:0000313" key="3">
    <source>
        <dbReference type="EMBL" id="SFD33318.1"/>
    </source>
</evidence>
<organism evidence="3 4">
    <name type="scientific">Streptomyces aidingensis</name>
    <dbReference type="NCBI Taxonomy" id="910347"/>
    <lineage>
        <taxon>Bacteria</taxon>
        <taxon>Bacillati</taxon>
        <taxon>Actinomycetota</taxon>
        <taxon>Actinomycetes</taxon>
        <taxon>Kitasatosporales</taxon>
        <taxon>Streptomycetaceae</taxon>
        <taxon>Streptomyces</taxon>
    </lineage>
</organism>
<gene>
    <name evidence="3" type="ORF">SAMN05421773_11379</name>
</gene>
<dbReference type="STRING" id="910347.SAMN05421773_11379"/>
<dbReference type="Proteomes" id="UP000199207">
    <property type="component" value="Unassembled WGS sequence"/>
</dbReference>
<feature type="transmembrane region" description="Helical" evidence="2">
    <location>
        <begin position="97"/>
        <end position="114"/>
    </location>
</feature>